<evidence type="ECO:0000256" key="3">
    <source>
        <dbReference type="ARBA" id="ARBA00022737"/>
    </source>
</evidence>
<evidence type="ECO:0000256" key="5">
    <source>
        <dbReference type="ARBA" id="ARBA00023295"/>
    </source>
</evidence>
<dbReference type="Gene3D" id="3.40.5.30">
    <property type="entry name" value="(Trans)glycosidases - domain 2"/>
    <property type="match status" value="1"/>
</dbReference>
<organism evidence="11 12">
    <name type="scientific">Candidatus Flavonifractor merdigallinarum</name>
    <dbReference type="NCBI Taxonomy" id="2838589"/>
    <lineage>
        <taxon>Bacteria</taxon>
        <taxon>Bacillati</taxon>
        <taxon>Bacillota</taxon>
        <taxon>Clostridia</taxon>
        <taxon>Eubacteriales</taxon>
        <taxon>Oscillospiraceae</taxon>
        <taxon>Flavonifractor</taxon>
    </lineage>
</organism>
<keyword evidence="4 6" id="KW-0378">Hydrolase</keyword>
<accession>A0A9D1Y7C8</accession>
<dbReference type="SUPFAM" id="SSF51445">
    <property type="entry name" value="(Trans)glycosidases"/>
    <property type="match status" value="1"/>
</dbReference>
<dbReference type="PROSITE" id="PS51910">
    <property type="entry name" value="GH18_2"/>
    <property type="match status" value="1"/>
</dbReference>
<dbReference type="EC" id="3.2.1.14" evidence="2"/>
<evidence type="ECO:0000313" key="12">
    <source>
        <dbReference type="Proteomes" id="UP000823868"/>
    </source>
</evidence>
<feature type="signal peptide" evidence="8">
    <location>
        <begin position="1"/>
        <end position="28"/>
    </location>
</feature>
<dbReference type="PROSITE" id="PS51272">
    <property type="entry name" value="SLH"/>
    <property type="match status" value="2"/>
</dbReference>
<dbReference type="EMBL" id="DXDX01000055">
    <property type="protein sequence ID" value="HIY20826.1"/>
    <property type="molecule type" value="Genomic_DNA"/>
</dbReference>
<dbReference type="GO" id="GO:0008843">
    <property type="term" value="F:endochitinase activity"/>
    <property type="evidence" value="ECO:0007669"/>
    <property type="project" value="UniProtKB-EC"/>
</dbReference>
<evidence type="ECO:0000256" key="8">
    <source>
        <dbReference type="SAM" id="SignalP"/>
    </source>
</evidence>
<comment type="caution">
    <text evidence="11">The sequence shown here is derived from an EMBL/GenBank/DDBJ whole genome shotgun (WGS) entry which is preliminary data.</text>
</comment>
<dbReference type="InterPro" id="IPR001119">
    <property type="entry name" value="SLH_dom"/>
</dbReference>
<keyword evidence="3" id="KW-0677">Repeat</keyword>
<dbReference type="Pfam" id="PF00395">
    <property type="entry name" value="SLH"/>
    <property type="match status" value="2"/>
</dbReference>
<feature type="domain" description="GH18" evidence="10">
    <location>
        <begin position="32"/>
        <end position="332"/>
    </location>
</feature>
<evidence type="ECO:0000256" key="6">
    <source>
        <dbReference type="RuleBase" id="RU000489"/>
    </source>
</evidence>
<keyword evidence="8" id="KW-0732">Signal</keyword>
<keyword evidence="5 6" id="KW-0326">Glycosidase</keyword>
<name>A0A9D1Y7C8_9FIRM</name>
<evidence type="ECO:0000256" key="2">
    <source>
        <dbReference type="ARBA" id="ARBA00012729"/>
    </source>
</evidence>
<dbReference type="Pfam" id="PF00704">
    <property type="entry name" value="Glyco_hydro_18"/>
    <property type="match status" value="1"/>
</dbReference>
<evidence type="ECO:0000256" key="1">
    <source>
        <dbReference type="ARBA" id="ARBA00000822"/>
    </source>
</evidence>
<evidence type="ECO:0000259" key="9">
    <source>
        <dbReference type="PROSITE" id="PS51272"/>
    </source>
</evidence>
<dbReference type="InterPro" id="IPR017853">
    <property type="entry name" value="GH"/>
</dbReference>
<dbReference type="PANTHER" id="PTHR11177:SF317">
    <property type="entry name" value="CHITINASE 12-RELATED"/>
    <property type="match status" value="1"/>
</dbReference>
<evidence type="ECO:0000313" key="11">
    <source>
        <dbReference type="EMBL" id="HIY20826.1"/>
    </source>
</evidence>
<dbReference type="AlphaFoldDB" id="A0A9D1Y7C8"/>
<dbReference type="PROSITE" id="PS01095">
    <property type="entry name" value="GH18_1"/>
    <property type="match status" value="1"/>
</dbReference>
<evidence type="ECO:0000256" key="4">
    <source>
        <dbReference type="ARBA" id="ARBA00022801"/>
    </source>
</evidence>
<proteinExistence type="inferred from homology"/>
<dbReference type="InterPro" id="IPR050314">
    <property type="entry name" value="Glycosyl_Hydrlase_18"/>
</dbReference>
<evidence type="ECO:0000259" key="10">
    <source>
        <dbReference type="PROSITE" id="PS51910"/>
    </source>
</evidence>
<dbReference type="InterPro" id="IPR001579">
    <property type="entry name" value="Glyco_hydro_18_chit_AS"/>
</dbReference>
<sequence>MQYWKRGAAALLLLALIAVLLPARSAAAETSFRVVGYYPYWEPGEVEKIQYDVLTHINYSFAIPTKEGGLLPLEQPDLARRILREGHQNGVKVLLAVGGWSYQNVPLASTFASATATAEKRAKFVQAIVAMCEEFGFDGVDMDWEYPRISDGTYRQYEALMLELSAALRSRGKLLTAAVPAGVSVSGTAYADSMGQTDAVLAAVDWINVMAYEGGDGQDHSPYSFAVYAARYWTEQRGLPGEKMVLGVPFYTRDRYVPYGDLLAAVPDAWNRDSAVYQGQTLWYNGIATIAAKTQYALKQQLGGVMIWEVSQDTAQKAYSLLSTIGRTVEQHRPFSDIPTGTWYEKEVYAAYEAGLMQGTGGGAFSPARTLTTAEGIALAARVHRIYTAGKDDLKVGTPWYQTYVNYALQHGILDRRPTASAYETVLTRGGFAQLLARSLPESALKAINTVERIPDVASDHPQAGAIYRLFRAGVMVGTDAAGTFRPQNALTRAEAAALVLRMTQPERRVQLETQM</sequence>
<feature type="chain" id="PRO_5038650449" description="chitinase" evidence="8">
    <location>
        <begin position="29"/>
        <end position="516"/>
    </location>
</feature>
<reference evidence="11" key="1">
    <citation type="journal article" date="2021" name="PeerJ">
        <title>Extensive microbial diversity within the chicken gut microbiome revealed by metagenomics and culture.</title>
        <authorList>
            <person name="Gilroy R."/>
            <person name="Ravi A."/>
            <person name="Getino M."/>
            <person name="Pursley I."/>
            <person name="Horton D.L."/>
            <person name="Alikhan N.F."/>
            <person name="Baker D."/>
            <person name="Gharbi K."/>
            <person name="Hall N."/>
            <person name="Watson M."/>
            <person name="Adriaenssens E.M."/>
            <person name="Foster-Nyarko E."/>
            <person name="Jarju S."/>
            <person name="Secka A."/>
            <person name="Antonio M."/>
            <person name="Oren A."/>
            <person name="Chaudhuri R.R."/>
            <person name="La Ragione R."/>
            <person name="Hildebrand F."/>
            <person name="Pallen M.J."/>
        </authorList>
    </citation>
    <scope>NUCLEOTIDE SEQUENCE</scope>
    <source>
        <strain evidence="11">ChiBcec16_6824</strain>
    </source>
</reference>
<dbReference type="PANTHER" id="PTHR11177">
    <property type="entry name" value="CHITINASE"/>
    <property type="match status" value="1"/>
</dbReference>
<comment type="similarity">
    <text evidence="7">Belongs to the glycosyl hydrolase 18 family.</text>
</comment>
<feature type="domain" description="SLH" evidence="9">
    <location>
        <begin position="331"/>
        <end position="394"/>
    </location>
</feature>
<feature type="domain" description="SLH" evidence="9">
    <location>
        <begin position="450"/>
        <end position="514"/>
    </location>
</feature>
<dbReference type="InterPro" id="IPR001223">
    <property type="entry name" value="Glyco_hydro18_cat"/>
</dbReference>
<comment type="catalytic activity">
    <reaction evidence="1">
        <text>Random endo-hydrolysis of N-acetyl-beta-D-glucosaminide (1-&gt;4)-beta-linkages in chitin and chitodextrins.</text>
        <dbReference type="EC" id="3.2.1.14"/>
    </reaction>
</comment>
<protein>
    <recommendedName>
        <fullName evidence="2">chitinase</fullName>
        <ecNumber evidence="2">3.2.1.14</ecNumber>
    </recommendedName>
</protein>
<dbReference type="InterPro" id="IPR011583">
    <property type="entry name" value="Chitinase_II/V-like_cat"/>
</dbReference>
<gene>
    <name evidence="11" type="ORF">H9841_02860</name>
</gene>
<dbReference type="SMART" id="SM00636">
    <property type="entry name" value="Glyco_18"/>
    <property type="match status" value="1"/>
</dbReference>
<evidence type="ECO:0000256" key="7">
    <source>
        <dbReference type="RuleBase" id="RU004453"/>
    </source>
</evidence>
<dbReference type="Proteomes" id="UP000823868">
    <property type="component" value="Unassembled WGS sequence"/>
</dbReference>
<dbReference type="GO" id="GO:0005975">
    <property type="term" value="P:carbohydrate metabolic process"/>
    <property type="evidence" value="ECO:0007669"/>
    <property type="project" value="InterPro"/>
</dbReference>
<dbReference type="GO" id="GO:0008061">
    <property type="term" value="F:chitin binding"/>
    <property type="evidence" value="ECO:0007669"/>
    <property type="project" value="InterPro"/>
</dbReference>
<dbReference type="GO" id="GO:0005576">
    <property type="term" value="C:extracellular region"/>
    <property type="evidence" value="ECO:0007669"/>
    <property type="project" value="TreeGrafter"/>
</dbReference>
<reference evidence="11" key="2">
    <citation type="submission" date="2021-04" db="EMBL/GenBank/DDBJ databases">
        <authorList>
            <person name="Gilroy R."/>
        </authorList>
    </citation>
    <scope>NUCLEOTIDE SEQUENCE</scope>
    <source>
        <strain evidence="11">ChiBcec16_6824</strain>
    </source>
</reference>
<dbReference type="Gene3D" id="3.20.20.80">
    <property type="entry name" value="Glycosidases"/>
    <property type="match status" value="1"/>
</dbReference>
<dbReference type="GO" id="GO:0006032">
    <property type="term" value="P:chitin catabolic process"/>
    <property type="evidence" value="ECO:0007669"/>
    <property type="project" value="TreeGrafter"/>
</dbReference>